<organism evidence="1 2">
    <name type="scientific">Pseudomonas fluorescens</name>
    <dbReference type="NCBI Taxonomy" id="294"/>
    <lineage>
        <taxon>Bacteria</taxon>
        <taxon>Pseudomonadati</taxon>
        <taxon>Pseudomonadota</taxon>
        <taxon>Gammaproteobacteria</taxon>
        <taxon>Pseudomonadales</taxon>
        <taxon>Pseudomonadaceae</taxon>
        <taxon>Pseudomonas</taxon>
    </lineage>
</organism>
<evidence type="ECO:0000313" key="1">
    <source>
        <dbReference type="EMBL" id="MBT2329610.1"/>
    </source>
</evidence>
<protein>
    <submittedName>
        <fullName evidence="1">Uncharacterized protein</fullName>
    </submittedName>
</protein>
<dbReference type="RefSeq" id="WP_214914724.1">
    <property type="nucleotide sequence ID" value="NZ_JAGGNX010000010.1"/>
</dbReference>
<sequence length="60" mass="6927">MNNLMKNWTEVPLLRAGSHVIDTSTQLENEIYCTIPGFPTRYNVGNIHEIKQLWSVPIKD</sequence>
<dbReference type="AlphaFoldDB" id="A0A944DMN1"/>
<reference evidence="1" key="1">
    <citation type="submission" date="2021-03" db="EMBL/GenBank/DDBJ databases">
        <title>Genomic analysis provides insights into the functional capacity of soil bacteria communities inhabiting an altitudinal gradient in the Atacama Desert.</title>
        <authorList>
            <person name="Gonzalez M."/>
            <person name="Maldonado J."/>
            <person name="Maza F."/>
            <person name="Hodar C."/>
            <person name="Cortes M."/>
            <person name="Palma R."/>
            <person name="Andreani C."/>
            <person name="Gaete A."/>
            <person name="Vasquez-Dean J."/>
            <person name="Acuna V."/>
            <person name="Aguado M."/>
            <person name="Mandakovic D."/>
            <person name="Latorre M."/>
            <person name="Orellana A."/>
            <person name="Gutierrez R."/>
            <person name="Montecino M."/>
            <person name="Allende M."/>
            <person name="Maass A."/>
            <person name="Cambiazo V."/>
        </authorList>
    </citation>
    <scope>NUCLEOTIDE SEQUENCE</scope>
    <source>
        <strain evidence="1">ISL-25</strain>
    </source>
</reference>
<accession>A0A944DMN1</accession>
<proteinExistence type="predicted"/>
<name>A0A944DMN1_PSEFL</name>
<dbReference type="EMBL" id="JAGGOB010000025">
    <property type="protein sequence ID" value="MBT2329610.1"/>
    <property type="molecule type" value="Genomic_DNA"/>
</dbReference>
<dbReference type="Proteomes" id="UP000692896">
    <property type="component" value="Unassembled WGS sequence"/>
</dbReference>
<comment type="caution">
    <text evidence="1">The sequence shown here is derived from an EMBL/GenBank/DDBJ whole genome shotgun (WGS) entry which is preliminary data.</text>
</comment>
<evidence type="ECO:0000313" key="2">
    <source>
        <dbReference type="Proteomes" id="UP000692896"/>
    </source>
</evidence>
<gene>
    <name evidence="1" type="ORF">J7E47_12850</name>
</gene>